<sequence length="166" mass="19142">MKASETQITDFVLERARKKDLDELKEELARRAADFLKESKPKPKEIGDKQIKNLVAMAQMAATPLEIKAFIEYQMGRDSSGQGWAAEFNGKPFGKALIEEIEEVEKLARDRLKDSNRTADRRFVLLCLAHFFGYLSWRVKYLEYLLKEKSPGKNRRTGGERDDGNR</sequence>
<evidence type="ECO:0000313" key="2">
    <source>
        <dbReference type="Proteomes" id="UP000184196"/>
    </source>
</evidence>
<name>A0A1M5BCL4_9FIRM</name>
<accession>A0A1M5BCL4</accession>
<reference evidence="2" key="1">
    <citation type="submission" date="2016-11" db="EMBL/GenBank/DDBJ databases">
        <authorList>
            <person name="Varghese N."/>
            <person name="Submissions S."/>
        </authorList>
    </citation>
    <scope>NUCLEOTIDE SEQUENCE [LARGE SCALE GENOMIC DNA]</scope>
    <source>
        <strain evidence="2">DSM 11792</strain>
    </source>
</reference>
<dbReference type="EMBL" id="FQUW01000027">
    <property type="protein sequence ID" value="SHF40249.1"/>
    <property type="molecule type" value="Genomic_DNA"/>
</dbReference>
<keyword evidence="2" id="KW-1185">Reference proteome</keyword>
<dbReference type="OrthoDB" id="2086942at2"/>
<proteinExistence type="predicted"/>
<evidence type="ECO:0008006" key="3">
    <source>
        <dbReference type="Google" id="ProtNLM"/>
    </source>
</evidence>
<dbReference type="Proteomes" id="UP000184196">
    <property type="component" value="Unassembled WGS sequence"/>
</dbReference>
<dbReference type="RefSeq" id="WP_073166123.1">
    <property type="nucleotide sequence ID" value="NZ_FQUW01000027.1"/>
</dbReference>
<evidence type="ECO:0000313" key="1">
    <source>
        <dbReference type="EMBL" id="SHF40249.1"/>
    </source>
</evidence>
<dbReference type="AlphaFoldDB" id="A0A1M5BCL4"/>
<protein>
    <recommendedName>
        <fullName evidence="3">CRISPR type III-B/RAMP module-associated protein Cmr5</fullName>
    </recommendedName>
</protein>
<gene>
    <name evidence="1" type="ORF">SAMN02745218_02168</name>
</gene>
<organism evidence="1 2">
    <name type="scientific">Desulfofundulus australicus DSM 11792</name>
    <dbReference type="NCBI Taxonomy" id="1121425"/>
    <lineage>
        <taxon>Bacteria</taxon>
        <taxon>Bacillati</taxon>
        <taxon>Bacillota</taxon>
        <taxon>Clostridia</taxon>
        <taxon>Eubacteriales</taxon>
        <taxon>Peptococcaceae</taxon>
        <taxon>Desulfofundulus</taxon>
    </lineage>
</organism>